<proteinExistence type="predicted"/>
<comment type="caution">
    <text evidence="1">The sequence shown here is derived from an EMBL/GenBank/DDBJ whole genome shotgun (WGS) entry which is preliminary data.</text>
</comment>
<sequence length="41" mass="4713">MGIGWKRRKKVAMEIGSELDKKEKVALKEEGGECRLSFDCR</sequence>
<keyword evidence="2" id="KW-1185">Reference proteome</keyword>
<gene>
    <name evidence="1" type="ORF">COLO4_24536</name>
</gene>
<evidence type="ECO:0000313" key="2">
    <source>
        <dbReference type="Proteomes" id="UP000187203"/>
    </source>
</evidence>
<dbReference type="EMBL" id="AWUE01018636">
    <property type="protein sequence ID" value="OMO79139.1"/>
    <property type="molecule type" value="Genomic_DNA"/>
</dbReference>
<protein>
    <submittedName>
        <fullName evidence="1">Uncharacterized protein</fullName>
    </submittedName>
</protein>
<name>A0A1R3I996_9ROSI</name>
<organism evidence="1 2">
    <name type="scientific">Corchorus olitorius</name>
    <dbReference type="NCBI Taxonomy" id="93759"/>
    <lineage>
        <taxon>Eukaryota</taxon>
        <taxon>Viridiplantae</taxon>
        <taxon>Streptophyta</taxon>
        <taxon>Embryophyta</taxon>
        <taxon>Tracheophyta</taxon>
        <taxon>Spermatophyta</taxon>
        <taxon>Magnoliopsida</taxon>
        <taxon>eudicotyledons</taxon>
        <taxon>Gunneridae</taxon>
        <taxon>Pentapetalae</taxon>
        <taxon>rosids</taxon>
        <taxon>malvids</taxon>
        <taxon>Malvales</taxon>
        <taxon>Malvaceae</taxon>
        <taxon>Grewioideae</taxon>
        <taxon>Apeibeae</taxon>
        <taxon>Corchorus</taxon>
    </lineage>
</organism>
<accession>A0A1R3I996</accession>
<reference evidence="2" key="1">
    <citation type="submission" date="2013-09" db="EMBL/GenBank/DDBJ databases">
        <title>Corchorus olitorius genome sequencing.</title>
        <authorList>
            <person name="Alam M."/>
            <person name="Haque M.S."/>
            <person name="Islam M.S."/>
            <person name="Emdad E.M."/>
            <person name="Islam M.M."/>
            <person name="Ahmed B."/>
            <person name="Halim A."/>
            <person name="Hossen Q.M.M."/>
            <person name="Hossain M.Z."/>
            <person name="Ahmed R."/>
            <person name="Khan M.M."/>
            <person name="Islam R."/>
            <person name="Rashid M.M."/>
            <person name="Khan S.A."/>
            <person name="Rahman M.S."/>
            <person name="Alam M."/>
            <person name="Yahiya A.S."/>
            <person name="Khan M.S."/>
            <person name="Azam M.S."/>
            <person name="Haque T."/>
            <person name="Lashkar M.Z.H."/>
            <person name="Akhand A.I."/>
            <person name="Morshed G."/>
            <person name="Roy S."/>
            <person name="Uddin K.S."/>
            <person name="Rabeya T."/>
            <person name="Hossain A.S."/>
            <person name="Chowdhury A."/>
            <person name="Snigdha A.R."/>
            <person name="Mortoza M.S."/>
            <person name="Matin S.A."/>
            <person name="Hoque S.M.E."/>
            <person name="Islam M.K."/>
            <person name="Roy D.K."/>
            <person name="Haider R."/>
            <person name="Moosa M.M."/>
            <person name="Elias S.M."/>
            <person name="Hasan A.M."/>
            <person name="Jahan S."/>
            <person name="Shafiuddin M."/>
            <person name="Mahmood N."/>
            <person name="Shommy N.S."/>
        </authorList>
    </citation>
    <scope>NUCLEOTIDE SEQUENCE [LARGE SCALE GENOMIC DNA]</scope>
    <source>
        <strain evidence="2">cv. O-4</strain>
    </source>
</reference>
<evidence type="ECO:0000313" key="1">
    <source>
        <dbReference type="EMBL" id="OMO79139.1"/>
    </source>
</evidence>
<dbReference type="Proteomes" id="UP000187203">
    <property type="component" value="Unassembled WGS sequence"/>
</dbReference>
<dbReference type="AlphaFoldDB" id="A0A1R3I996"/>